<keyword evidence="2" id="KW-1003">Cell membrane</keyword>
<feature type="domain" description="Peptidase M48" evidence="13">
    <location>
        <begin position="159"/>
        <end position="242"/>
    </location>
</feature>
<gene>
    <name evidence="14" type="ORF">HF838_20770</name>
</gene>
<dbReference type="Proteomes" id="UP000561326">
    <property type="component" value="Unassembled WGS sequence"/>
</dbReference>
<dbReference type="EMBL" id="JABAGO010000051">
    <property type="protein sequence ID" value="NMF00662.1"/>
    <property type="molecule type" value="Genomic_DNA"/>
</dbReference>
<comment type="similarity">
    <text evidence="11">Belongs to the peptidase M48 family.</text>
</comment>
<accession>A0A848D0F8</accession>
<dbReference type="Pfam" id="PF01435">
    <property type="entry name" value="Peptidase_M48"/>
    <property type="match status" value="2"/>
</dbReference>
<evidence type="ECO:0000313" key="14">
    <source>
        <dbReference type="EMBL" id="NMF00662.1"/>
    </source>
</evidence>
<dbReference type="PANTHER" id="PTHR43221">
    <property type="entry name" value="PROTEASE HTPX"/>
    <property type="match status" value="1"/>
</dbReference>
<proteinExistence type="inferred from homology"/>
<evidence type="ECO:0000256" key="5">
    <source>
        <dbReference type="ARBA" id="ARBA00022723"/>
    </source>
</evidence>
<evidence type="ECO:0000256" key="9">
    <source>
        <dbReference type="ARBA" id="ARBA00023049"/>
    </source>
</evidence>
<dbReference type="GO" id="GO:0004222">
    <property type="term" value="F:metalloendopeptidase activity"/>
    <property type="evidence" value="ECO:0007669"/>
    <property type="project" value="InterPro"/>
</dbReference>
<name>A0A848D0F8_ANEAE</name>
<dbReference type="GO" id="GO:0046872">
    <property type="term" value="F:metal ion binding"/>
    <property type="evidence" value="ECO:0007669"/>
    <property type="project" value="UniProtKB-KW"/>
</dbReference>
<feature type="transmembrane region" description="Helical" evidence="12">
    <location>
        <begin position="12"/>
        <end position="29"/>
    </location>
</feature>
<evidence type="ECO:0000256" key="12">
    <source>
        <dbReference type="SAM" id="Phobius"/>
    </source>
</evidence>
<evidence type="ECO:0000256" key="10">
    <source>
        <dbReference type="ARBA" id="ARBA00023136"/>
    </source>
</evidence>
<comment type="caution">
    <text evidence="14">The sequence shown here is derived from an EMBL/GenBank/DDBJ whole genome shotgun (WGS) entry which is preliminary data.</text>
</comment>
<sequence length="265" mass="30478">MQERLIHPNEKNYFIIALVISLLIYFLLISTIIGIFYILLLAFISFCLHGIWLGRIRSNGVKLTTQQFPSVYSKVELLCQRMNINTVPDIFVIQSDGMLNAFATRLLGRNFVVLYSDIFELIDSESEEELEFIIAHELAHIQRRHVANHLLLLPAMWLPFLGKAYSRACEYTCDRLAAYYTGNLEASINGLTLLAIGKALYKKVNRGEYILQSRNEKGFFIWFSHILSTHPPLPLRILELERLAQYLASYKDSSKVDTITVEAQQ</sequence>
<dbReference type="RefSeq" id="WP_168976282.1">
    <property type="nucleotide sequence ID" value="NZ_JABAGO010000051.1"/>
</dbReference>
<comment type="cofactor">
    <cofactor evidence="11">
        <name>Zn(2+)</name>
        <dbReference type="ChEBI" id="CHEBI:29105"/>
    </cofactor>
    <text evidence="11">Binds 1 zinc ion per subunit.</text>
</comment>
<evidence type="ECO:0000256" key="6">
    <source>
        <dbReference type="ARBA" id="ARBA00022801"/>
    </source>
</evidence>
<reference evidence="14 15" key="1">
    <citation type="submission" date="2020-04" db="EMBL/GenBank/DDBJ databases">
        <authorList>
            <person name="Hitch T.C.A."/>
            <person name="Wylensek D."/>
            <person name="Clavel T."/>
        </authorList>
    </citation>
    <scope>NUCLEOTIDE SEQUENCE [LARGE SCALE GENOMIC DNA]</scope>
    <source>
        <strain evidence="14 15">WB01_D5_05</strain>
    </source>
</reference>
<dbReference type="GO" id="GO:0006508">
    <property type="term" value="P:proteolysis"/>
    <property type="evidence" value="ECO:0007669"/>
    <property type="project" value="UniProtKB-KW"/>
</dbReference>
<evidence type="ECO:0000259" key="13">
    <source>
        <dbReference type="Pfam" id="PF01435"/>
    </source>
</evidence>
<evidence type="ECO:0000313" key="15">
    <source>
        <dbReference type="Proteomes" id="UP000561326"/>
    </source>
</evidence>
<evidence type="ECO:0000256" key="2">
    <source>
        <dbReference type="ARBA" id="ARBA00022475"/>
    </source>
</evidence>
<dbReference type="PANTHER" id="PTHR43221:SF1">
    <property type="entry name" value="PROTEASE HTPX"/>
    <property type="match status" value="1"/>
</dbReference>
<protein>
    <submittedName>
        <fullName evidence="14">M48 family metallopeptidase</fullName>
    </submittedName>
</protein>
<evidence type="ECO:0000256" key="11">
    <source>
        <dbReference type="RuleBase" id="RU003983"/>
    </source>
</evidence>
<keyword evidence="8 12" id="KW-1133">Transmembrane helix</keyword>
<evidence type="ECO:0000256" key="4">
    <source>
        <dbReference type="ARBA" id="ARBA00022692"/>
    </source>
</evidence>
<keyword evidence="9 11" id="KW-0482">Metalloprotease</keyword>
<dbReference type="GO" id="GO:0005886">
    <property type="term" value="C:plasma membrane"/>
    <property type="evidence" value="ECO:0007669"/>
    <property type="project" value="UniProtKB-SubCell"/>
</dbReference>
<keyword evidence="10 12" id="KW-0472">Membrane</keyword>
<dbReference type="InterPro" id="IPR001915">
    <property type="entry name" value="Peptidase_M48"/>
</dbReference>
<keyword evidence="6 11" id="KW-0378">Hydrolase</keyword>
<keyword evidence="7 11" id="KW-0862">Zinc</keyword>
<evidence type="ECO:0000256" key="7">
    <source>
        <dbReference type="ARBA" id="ARBA00022833"/>
    </source>
</evidence>
<keyword evidence="3 11" id="KW-0645">Protease</keyword>
<comment type="subcellular location">
    <subcellularLocation>
        <location evidence="1">Cell membrane</location>
        <topology evidence="1">Multi-pass membrane protein</topology>
    </subcellularLocation>
</comment>
<evidence type="ECO:0000256" key="3">
    <source>
        <dbReference type="ARBA" id="ARBA00022670"/>
    </source>
</evidence>
<dbReference type="CDD" id="cd07325">
    <property type="entry name" value="M48_Ste24p_like"/>
    <property type="match status" value="1"/>
</dbReference>
<keyword evidence="4 12" id="KW-0812">Transmembrane</keyword>
<keyword evidence="5" id="KW-0479">Metal-binding</keyword>
<dbReference type="Gene3D" id="3.30.2010.10">
    <property type="entry name" value="Metalloproteases ('zincins'), catalytic domain"/>
    <property type="match status" value="1"/>
</dbReference>
<organism evidence="14 15">
    <name type="scientific">Aneurinibacillus aneurinilyticus</name>
    <name type="common">Bacillus aneurinolyticus</name>
    <dbReference type="NCBI Taxonomy" id="1391"/>
    <lineage>
        <taxon>Bacteria</taxon>
        <taxon>Bacillati</taxon>
        <taxon>Bacillota</taxon>
        <taxon>Bacilli</taxon>
        <taxon>Bacillales</taxon>
        <taxon>Paenibacillaceae</taxon>
        <taxon>Aneurinibacillus group</taxon>
        <taxon>Aneurinibacillus</taxon>
    </lineage>
</organism>
<dbReference type="InterPro" id="IPR050083">
    <property type="entry name" value="HtpX_protease"/>
</dbReference>
<feature type="domain" description="Peptidase M48" evidence="13">
    <location>
        <begin position="66"/>
        <end position="151"/>
    </location>
</feature>
<dbReference type="AlphaFoldDB" id="A0A848D0F8"/>
<evidence type="ECO:0000256" key="8">
    <source>
        <dbReference type="ARBA" id="ARBA00022989"/>
    </source>
</evidence>
<evidence type="ECO:0000256" key="1">
    <source>
        <dbReference type="ARBA" id="ARBA00004651"/>
    </source>
</evidence>